<feature type="chain" id="PRO_5047150094" description="Outer membrane lipoprotein-sorting protein" evidence="2">
    <location>
        <begin position="24"/>
        <end position="285"/>
    </location>
</feature>
<evidence type="ECO:0000256" key="2">
    <source>
        <dbReference type="SAM" id="SignalP"/>
    </source>
</evidence>
<sequence length="285" mass="32507">MMRLVVLARLGAIILLGASACTAAISQVRDAPAPSQKPEERIVVTQPSSNPTAGDEAGRRVLQQMKAALGDQKRMQRQDYRMEGRTSTFFKNNPTGSTEFVLYHHPLAGSGFEDRVELTKKRDIVQIWTPTEGYELTYKGRKDLPKEDRDAYFRRQQYNLDALVTTWVNDPNALVVYSGRNLVSRREADTVTIINAQNESVTIDIEAETHLPIRRTFKVRNPKYKDFDEDSEEYSDWHSESGTPVPYATTRYMNGDMVSQRFVTKIQFEPVDPALFDNTRIGKHK</sequence>
<keyword evidence="2" id="KW-0732">Signal</keyword>
<accession>A0ABW9KQH0</accession>
<evidence type="ECO:0000313" key="3">
    <source>
        <dbReference type="EMBL" id="MFN2976950.1"/>
    </source>
</evidence>
<dbReference type="Proteomes" id="UP001634747">
    <property type="component" value="Unassembled WGS sequence"/>
</dbReference>
<gene>
    <name evidence="3" type="ORF">ACK2TP_14360</name>
</gene>
<organism evidence="3 4">
    <name type="scientific">Terriglobus aquaticus</name>
    <dbReference type="NCBI Taxonomy" id="940139"/>
    <lineage>
        <taxon>Bacteria</taxon>
        <taxon>Pseudomonadati</taxon>
        <taxon>Acidobacteriota</taxon>
        <taxon>Terriglobia</taxon>
        <taxon>Terriglobales</taxon>
        <taxon>Acidobacteriaceae</taxon>
        <taxon>Terriglobus</taxon>
    </lineage>
</organism>
<dbReference type="EMBL" id="JBJYXY010000001">
    <property type="protein sequence ID" value="MFN2976950.1"/>
    <property type="molecule type" value="Genomic_DNA"/>
</dbReference>
<feature type="signal peptide" evidence="2">
    <location>
        <begin position="1"/>
        <end position="23"/>
    </location>
</feature>
<comment type="caution">
    <text evidence="3">The sequence shown here is derived from an EMBL/GenBank/DDBJ whole genome shotgun (WGS) entry which is preliminary data.</text>
</comment>
<evidence type="ECO:0000256" key="1">
    <source>
        <dbReference type="SAM" id="MobiDB-lite"/>
    </source>
</evidence>
<dbReference type="RefSeq" id="WP_263414872.1">
    <property type="nucleotide sequence ID" value="NZ_BAABBH010000001.1"/>
</dbReference>
<dbReference type="PROSITE" id="PS51257">
    <property type="entry name" value="PROKAR_LIPOPROTEIN"/>
    <property type="match status" value="1"/>
</dbReference>
<evidence type="ECO:0008006" key="5">
    <source>
        <dbReference type="Google" id="ProtNLM"/>
    </source>
</evidence>
<keyword evidence="4" id="KW-1185">Reference proteome</keyword>
<reference evidence="3 4" key="1">
    <citation type="submission" date="2024-12" db="EMBL/GenBank/DDBJ databases">
        <authorList>
            <person name="Lee Y."/>
        </authorList>
    </citation>
    <scope>NUCLEOTIDE SEQUENCE [LARGE SCALE GENOMIC DNA]</scope>
    <source>
        <strain evidence="3 4">03SUJ4</strain>
    </source>
</reference>
<protein>
    <recommendedName>
        <fullName evidence="5">Outer membrane lipoprotein-sorting protein</fullName>
    </recommendedName>
</protein>
<proteinExistence type="predicted"/>
<feature type="region of interest" description="Disordered" evidence="1">
    <location>
        <begin position="31"/>
        <end position="55"/>
    </location>
</feature>
<evidence type="ECO:0000313" key="4">
    <source>
        <dbReference type="Proteomes" id="UP001634747"/>
    </source>
</evidence>
<name>A0ABW9KQH0_9BACT</name>